<organism evidence="1 2">
    <name type="scientific">bacterium (Candidatus Blackallbacteria) CG17_big_fil_post_rev_8_21_14_2_50_48_46</name>
    <dbReference type="NCBI Taxonomy" id="2014261"/>
    <lineage>
        <taxon>Bacteria</taxon>
        <taxon>Candidatus Blackallbacteria</taxon>
    </lineage>
</organism>
<dbReference type="Proteomes" id="UP000231019">
    <property type="component" value="Unassembled WGS sequence"/>
</dbReference>
<name>A0A2M7G740_9BACT</name>
<dbReference type="EMBL" id="PFFQ01000019">
    <property type="protein sequence ID" value="PIW17866.1"/>
    <property type="molecule type" value="Genomic_DNA"/>
</dbReference>
<gene>
    <name evidence="1" type="ORF">COW36_07290</name>
</gene>
<comment type="caution">
    <text evidence="1">The sequence shown here is derived from an EMBL/GenBank/DDBJ whole genome shotgun (WGS) entry which is preliminary data.</text>
</comment>
<dbReference type="AlphaFoldDB" id="A0A2M7G740"/>
<evidence type="ECO:0000313" key="1">
    <source>
        <dbReference type="EMBL" id="PIW17866.1"/>
    </source>
</evidence>
<protein>
    <submittedName>
        <fullName evidence="1">Uncharacterized protein</fullName>
    </submittedName>
</protein>
<evidence type="ECO:0000313" key="2">
    <source>
        <dbReference type="Proteomes" id="UP000231019"/>
    </source>
</evidence>
<proteinExistence type="predicted"/>
<reference evidence="1 2" key="1">
    <citation type="submission" date="2017-09" db="EMBL/GenBank/DDBJ databases">
        <title>Depth-based differentiation of microbial function through sediment-hosted aquifers and enrichment of novel symbionts in the deep terrestrial subsurface.</title>
        <authorList>
            <person name="Probst A.J."/>
            <person name="Ladd B."/>
            <person name="Jarett J.K."/>
            <person name="Geller-Mcgrath D.E."/>
            <person name="Sieber C.M."/>
            <person name="Emerson J.B."/>
            <person name="Anantharaman K."/>
            <person name="Thomas B.C."/>
            <person name="Malmstrom R."/>
            <person name="Stieglmeier M."/>
            <person name="Klingl A."/>
            <person name="Woyke T."/>
            <person name="Ryan C.M."/>
            <person name="Banfield J.F."/>
        </authorList>
    </citation>
    <scope>NUCLEOTIDE SEQUENCE [LARGE SCALE GENOMIC DNA]</scope>
    <source>
        <strain evidence="1">CG17_big_fil_post_rev_8_21_14_2_50_48_46</strain>
    </source>
</reference>
<sequence length="174" mass="18264">MEYFGSENTRVIPLLPEKIAPVTASVFQVSPNPNHRGALRVMIGSASGFQVQKTQAQVQNIKLYLLSSNSGLQSPIYASPLIAKTAATQVFTFQNIDSGSYYVAASAYDFGGVNITDSQSPDNLQVTDGGVQNAYVSSGGGESAFPGRVTVTALTHALADPPTLSINLRLVAGP</sequence>
<accession>A0A2M7G740</accession>